<dbReference type="RefSeq" id="XP_046071857.1">
    <property type="nucleotide sequence ID" value="XM_046220368.1"/>
</dbReference>
<evidence type="ECO:0000256" key="1">
    <source>
        <dbReference type="ARBA" id="ARBA00004141"/>
    </source>
</evidence>
<proteinExistence type="inferred from homology"/>
<feature type="transmembrane region" description="Helical" evidence="7">
    <location>
        <begin position="59"/>
        <end position="80"/>
    </location>
</feature>
<dbReference type="GO" id="GO:0005743">
    <property type="term" value="C:mitochondrial inner membrane"/>
    <property type="evidence" value="ECO:0007669"/>
    <property type="project" value="TreeGrafter"/>
</dbReference>
<name>A0AAD4Q0D0_9EURO</name>
<evidence type="ECO:0000256" key="3">
    <source>
        <dbReference type="ARBA" id="ARBA00022692"/>
    </source>
</evidence>
<feature type="domain" description="Membrane insertase YidC/Oxa/ALB C-terminal" evidence="8">
    <location>
        <begin position="61"/>
        <end position="305"/>
    </location>
</feature>
<gene>
    <name evidence="9" type="ORF">BGW36DRAFT_427128</name>
</gene>
<keyword evidence="4 7" id="KW-1133">Transmembrane helix</keyword>
<evidence type="ECO:0000256" key="7">
    <source>
        <dbReference type="SAM" id="Phobius"/>
    </source>
</evidence>
<dbReference type="GO" id="GO:0033617">
    <property type="term" value="P:mitochondrial respiratory chain complex IV assembly"/>
    <property type="evidence" value="ECO:0007669"/>
    <property type="project" value="TreeGrafter"/>
</dbReference>
<dbReference type="Proteomes" id="UP001201262">
    <property type="component" value="Unassembled WGS sequence"/>
</dbReference>
<comment type="subcellular location">
    <subcellularLocation>
        <location evidence="1 6">Membrane</location>
        <topology evidence="1 6">Multi-pass membrane protein</topology>
    </subcellularLocation>
</comment>
<dbReference type="GeneID" id="70250655"/>
<keyword evidence="10" id="KW-1185">Reference proteome</keyword>
<dbReference type="GO" id="GO:0032977">
    <property type="term" value="F:membrane insertase activity"/>
    <property type="evidence" value="ECO:0007669"/>
    <property type="project" value="InterPro"/>
</dbReference>
<dbReference type="AlphaFoldDB" id="A0AAD4Q0D0"/>
<keyword evidence="3 6" id="KW-0812">Transmembrane</keyword>
<evidence type="ECO:0000256" key="4">
    <source>
        <dbReference type="ARBA" id="ARBA00022989"/>
    </source>
</evidence>
<evidence type="ECO:0000256" key="6">
    <source>
        <dbReference type="RuleBase" id="RU003945"/>
    </source>
</evidence>
<evidence type="ECO:0000313" key="10">
    <source>
        <dbReference type="Proteomes" id="UP001201262"/>
    </source>
</evidence>
<dbReference type="PANTHER" id="PTHR12428:SF65">
    <property type="entry name" value="CYTOCHROME C OXIDASE ASSEMBLY PROTEIN COX18, MITOCHONDRIAL"/>
    <property type="match status" value="1"/>
</dbReference>
<evidence type="ECO:0000256" key="2">
    <source>
        <dbReference type="ARBA" id="ARBA00009877"/>
    </source>
</evidence>
<dbReference type="Pfam" id="PF02096">
    <property type="entry name" value="60KD_IMP"/>
    <property type="match status" value="1"/>
</dbReference>
<organism evidence="9 10">
    <name type="scientific">Talaromyces proteolyticus</name>
    <dbReference type="NCBI Taxonomy" id="1131652"/>
    <lineage>
        <taxon>Eukaryota</taxon>
        <taxon>Fungi</taxon>
        <taxon>Dikarya</taxon>
        <taxon>Ascomycota</taxon>
        <taxon>Pezizomycotina</taxon>
        <taxon>Eurotiomycetes</taxon>
        <taxon>Eurotiomycetidae</taxon>
        <taxon>Eurotiales</taxon>
        <taxon>Trichocomaceae</taxon>
        <taxon>Talaromyces</taxon>
        <taxon>Talaromyces sect. Bacilispori</taxon>
    </lineage>
</organism>
<comment type="similarity">
    <text evidence="2 6">Belongs to the OXA1/ALB3/YidC family.</text>
</comment>
<evidence type="ECO:0000259" key="8">
    <source>
        <dbReference type="Pfam" id="PF02096"/>
    </source>
</evidence>
<dbReference type="PANTHER" id="PTHR12428">
    <property type="entry name" value="OXA1"/>
    <property type="match status" value="1"/>
</dbReference>
<evidence type="ECO:0000313" key="9">
    <source>
        <dbReference type="EMBL" id="KAH8697156.1"/>
    </source>
</evidence>
<feature type="transmembrane region" description="Helical" evidence="7">
    <location>
        <begin position="265"/>
        <end position="293"/>
    </location>
</feature>
<dbReference type="InterPro" id="IPR001708">
    <property type="entry name" value="YidC/ALB3/OXA1/COX18"/>
</dbReference>
<dbReference type="InterPro" id="IPR028055">
    <property type="entry name" value="YidC/Oxa/ALB_C"/>
</dbReference>
<protein>
    <submittedName>
        <fullName evidence="9">Mitochondrial export translocase Oxa2</fullName>
    </submittedName>
</protein>
<accession>A0AAD4Q0D0</accession>
<dbReference type="GO" id="GO:0032979">
    <property type="term" value="P:protein insertion into mitochondrial inner membrane from matrix"/>
    <property type="evidence" value="ECO:0007669"/>
    <property type="project" value="TreeGrafter"/>
</dbReference>
<keyword evidence="5 7" id="KW-0472">Membrane</keyword>
<dbReference type="EMBL" id="JAJTJA010000006">
    <property type="protein sequence ID" value="KAH8697156.1"/>
    <property type="molecule type" value="Genomic_DNA"/>
</dbReference>
<evidence type="ECO:0000256" key="5">
    <source>
        <dbReference type="ARBA" id="ARBA00023136"/>
    </source>
</evidence>
<comment type="caution">
    <text evidence="9">The sequence shown here is derived from an EMBL/GenBank/DDBJ whole genome shotgun (WGS) entry which is preliminary data.</text>
</comment>
<sequence>MRPLPPRTLQLSRVRPVVLSSTFGRNIRAFHATRSSPLIAEVLSASTGFLHYVHDISGLTWATSIPLTAVIVRSLVAFPLQIYSRKRARRQGDILPLVVSYRKYYEKVMKNQKTTDKIFMRPDQAEQKLRQTLKVKTNMLYSRWNVSKYPQLIPLLQIPVWLSLMEGIRAMCGVNVGILRYLLPMPNKDDGGPALPGTEPTLASEGALWFPDLLVGDPTGILPVLLGLSIIGNVQSGWKTKSLAETSDFSEREMIMSLASKSMKVAFTGLGIWIAVSAYASGMPAGMMLYWIASSNTATLQSRLLERYMFASKPLESWTKKYVRTLKIGEKPPPKKSLLP</sequence>
<reference evidence="9" key="1">
    <citation type="submission" date="2021-12" db="EMBL/GenBank/DDBJ databases">
        <title>Convergent genome expansion in fungi linked to evolution of root-endophyte symbiosis.</title>
        <authorList>
            <consortium name="DOE Joint Genome Institute"/>
            <person name="Ke Y.-H."/>
            <person name="Bonito G."/>
            <person name="Liao H.-L."/>
            <person name="Looney B."/>
            <person name="Rojas-Flechas A."/>
            <person name="Nash J."/>
            <person name="Hameed K."/>
            <person name="Schadt C."/>
            <person name="Martin F."/>
            <person name="Crous P.W."/>
            <person name="Miettinen O."/>
            <person name="Magnuson J.K."/>
            <person name="Labbe J."/>
            <person name="Jacobson D."/>
            <person name="Doktycz M.J."/>
            <person name="Veneault-Fourrey C."/>
            <person name="Kuo A."/>
            <person name="Mondo S."/>
            <person name="Calhoun S."/>
            <person name="Riley R."/>
            <person name="Ohm R."/>
            <person name="LaButti K."/>
            <person name="Andreopoulos B."/>
            <person name="Pangilinan J."/>
            <person name="Nolan M."/>
            <person name="Tritt A."/>
            <person name="Clum A."/>
            <person name="Lipzen A."/>
            <person name="Daum C."/>
            <person name="Barry K."/>
            <person name="Grigoriev I.V."/>
            <person name="Vilgalys R."/>
        </authorList>
    </citation>
    <scope>NUCLEOTIDE SEQUENCE</scope>
    <source>
        <strain evidence="9">PMI_201</strain>
    </source>
</reference>